<accession>A0ABV0ZVY4</accession>
<name>A0ABV0ZVY4_9TELE</name>
<sequence length="83" mass="10052">MKPELRRCRMAEGCMMALRYGMVFFNLLFWSQRCWMRKEVQCEEEADRTFRSCVQSPLCGWEKLFLLPIMYFQRGCTLNCFPC</sequence>
<proteinExistence type="predicted"/>
<organism evidence="1 2">
    <name type="scientific">Ameca splendens</name>
    <dbReference type="NCBI Taxonomy" id="208324"/>
    <lineage>
        <taxon>Eukaryota</taxon>
        <taxon>Metazoa</taxon>
        <taxon>Chordata</taxon>
        <taxon>Craniata</taxon>
        <taxon>Vertebrata</taxon>
        <taxon>Euteleostomi</taxon>
        <taxon>Actinopterygii</taxon>
        <taxon>Neopterygii</taxon>
        <taxon>Teleostei</taxon>
        <taxon>Neoteleostei</taxon>
        <taxon>Acanthomorphata</taxon>
        <taxon>Ovalentaria</taxon>
        <taxon>Atherinomorphae</taxon>
        <taxon>Cyprinodontiformes</taxon>
        <taxon>Goodeidae</taxon>
        <taxon>Ameca</taxon>
    </lineage>
</organism>
<protein>
    <submittedName>
        <fullName evidence="1">Uncharacterized protein</fullName>
    </submittedName>
</protein>
<reference evidence="1 2" key="1">
    <citation type="submission" date="2021-06" db="EMBL/GenBank/DDBJ databases">
        <authorList>
            <person name="Palmer J.M."/>
        </authorList>
    </citation>
    <scope>NUCLEOTIDE SEQUENCE [LARGE SCALE GENOMIC DNA]</scope>
    <source>
        <strain evidence="1 2">AS_MEX2019</strain>
        <tissue evidence="1">Muscle</tissue>
    </source>
</reference>
<evidence type="ECO:0000313" key="2">
    <source>
        <dbReference type="Proteomes" id="UP001469553"/>
    </source>
</evidence>
<gene>
    <name evidence="1" type="ORF">AMECASPLE_008508</name>
</gene>
<dbReference type="Proteomes" id="UP001469553">
    <property type="component" value="Unassembled WGS sequence"/>
</dbReference>
<keyword evidence="2" id="KW-1185">Reference proteome</keyword>
<dbReference type="EMBL" id="JAHRIP010075689">
    <property type="protein sequence ID" value="MEQ2310404.1"/>
    <property type="molecule type" value="Genomic_DNA"/>
</dbReference>
<evidence type="ECO:0000313" key="1">
    <source>
        <dbReference type="EMBL" id="MEQ2310404.1"/>
    </source>
</evidence>
<comment type="caution">
    <text evidence="1">The sequence shown here is derived from an EMBL/GenBank/DDBJ whole genome shotgun (WGS) entry which is preliminary data.</text>
</comment>